<gene>
    <name evidence="1" type="ORF">SRIM_041150</name>
</gene>
<geneLocation type="plasmid" evidence="1 2">
    <name>pSRP1</name>
</geneLocation>
<dbReference type="AlphaFoldDB" id="A0A8A1V1G7"/>
<accession>A0A8A1V1G7</accession>
<dbReference type="EMBL" id="CP048262">
    <property type="protein sequence ID" value="QST86627.1"/>
    <property type="molecule type" value="Genomic_DNA"/>
</dbReference>
<reference evidence="1" key="2">
    <citation type="submission" date="2020-01" db="EMBL/GenBank/DDBJ databases">
        <authorList>
            <person name="Algora L."/>
            <person name="Schniete J.K."/>
            <person name="MacFadyen A."/>
            <person name="Hoskisson P.A."/>
            <person name="Hunter I.S."/>
            <person name="Herron P.R."/>
        </authorList>
    </citation>
    <scope>NUCLEOTIDE SEQUENCE</scope>
    <source>
        <strain evidence="1">ATCC 10970</strain>
        <plasmid evidence="1">pSRP1</plasmid>
    </source>
</reference>
<reference evidence="1" key="1">
    <citation type="submission" date="2012-12" db="EMBL/GenBank/DDBJ databases">
        <authorList>
            <person name="Pethick F.E."/>
            <person name="MacFadyen A.C."/>
            <person name="Tang Z."/>
            <person name="Sangal V."/>
            <person name="Tze-Tze L."/>
            <person name="Chu J."/>
            <person name="Guo M."/>
            <person name="Kirby R."/>
            <person name="Hoskisson P.A."/>
            <person name="Herron P.R."/>
            <person name="Hunter I.S."/>
        </authorList>
    </citation>
    <scope>NUCLEOTIDE SEQUENCE</scope>
    <source>
        <strain evidence="1">ATCC 10970</strain>
        <plasmid evidence="1">pSRP1</plasmid>
    </source>
</reference>
<sequence length="542" mass="59058">MAVVGSSSTILDDLRRIGMFKRDRLSGSPSDNALSKAPTPMVSRDTVGAWLRGRRLPQRLEPLLVIVGRIRVEAASRGLLHERVDGSSGETAEELLDESRWMARWEAEQRVRVRAVRGGAERHLARRALEEEERRARQAALADRPRPVRVWSQQRLGVHPAISGRGVAVTGFVLPTFVPRPQDAQMHEDVFAACAEGVSPQFVVVCGASCTGKTRTACEALAAVPDDFALIYPADAEGLLAALAADALGPRTVLWLNEAHRYFDGPLGDAVAAALLRRLDGDGLFLVIATLWPDQIEALTTRPLSPEQESPHRNAKDLFRQACRIDMPLSFADDFDAVRRAAVEDASLAAALESGGECLTQVLAAGPDLVRHYEQPAGEHGIYGSALMAVAMDAHRLGLPYLPLPFLEAAAPGYLSDRQRSQASPDWFTGALDYARALIKDTTRPLQEVPRPSGMGPLPGVLRLADFLQQHGRWTRWARCPPRSFWEAAAVHLTSGADLAKFADAAWARGRLRYASLLYSAAVRAGSPEARVVLARARCIDP</sequence>
<dbReference type="GeneID" id="66860538"/>
<dbReference type="RefSeq" id="WP_129820850.1">
    <property type="nucleotide sequence ID" value="NZ_CP048262.1"/>
</dbReference>
<dbReference type="Proteomes" id="UP000011074">
    <property type="component" value="Plasmid pSRP1"/>
</dbReference>
<name>A0A8A1V1G7_STRR1</name>
<organism evidence="1 2">
    <name type="scientific">Streptomyces rimosus subsp. rimosus (strain ATCC 10970 / DSM 40260 / JCM 4667 / NRRL 2234)</name>
    <dbReference type="NCBI Taxonomy" id="1265868"/>
    <lineage>
        <taxon>Bacteria</taxon>
        <taxon>Bacillati</taxon>
        <taxon>Actinomycetota</taxon>
        <taxon>Actinomycetes</taxon>
        <taxon>Kitasatosporales</taxon>
        <taxon>Streptomycetaceae</taxon>
        <taxon>Streptomyces</taxon>
    </lineage>
</organism>
<evidence type="ECO:0000313" key="2">
    <source>
        <dbReference type="Proteomes" id="UP000011074"/>
    </source>
</evidence>
<keyword evidence="1" id="KW-0614">Plasmid</keyword>
<proteinExistence type="predicted"/>
<protein>
    <submittedName>
        <fullName evidence="1">Uncharacterized protein</fullName>
    </submittedName>
</protein>
<reference evidence="1" key="3">
    <citation type="journal article" date="2021" name="bioRxiv">
        <title>Bilateral symmetry of linear streptomycete chromosomes.</title>
        <authorList>
            <person name="Algora-Gallardo L."/>
            <person name="Schniete J.K."/>
            <person name="Mark D.R."/>
            <person name="Hunter I.S."/>
            <person name="Herron P.R."/>
        </authorList>
    </citation>
    <scope>NUCLEOTIDE SEQUENCE</scope>
    <source>
        <strain evidence="1">ATCC 10970</strain>
        <plasmid evidence="1">pSRP1</plasmid>
    </source>
</reference>
<evidence type="ECO:0000313" key="1">
    <source>
        <dbReference type="EMBL" id="QST86627.1"/>
    </source>
</evidence>